<gene>
    <name evidence="3" type="ORF">D4765_10635</name>
</gene>
<keyword evidence="1" id="KW-1133">Transmembrane helix</keyword>
<evidence type="ECO:0000313" key="3">
    <source>
        <dbReference type="EMBL" id="TIH35646.1"/>
    </source>
</evidence>
<comment type="caution">
    <text evidence="3">The sequence shown here is derived from an EMBL/GenBank/DDBJ whole genome shotgun (WGS) entry which is preliminary data.</text>
</comment>
<evidence type="ECO:0008006" key="5">
    <source>
        <dbReference type="Google" id="ProtNLM"/>
    </source>
</evidence>
<evidence type="ECO:0000256" key="2">
    <source>
        <dbReference type="SAM" id="SignalP"/>
    </source>
</evidence>
<reference evidence="3 4" key="1">
    <citation type="journal article" date="2019" name="Microorganisms">
        <title>Systematic Affiliation and Genome Analysis of Subtercola vilae DB165(T) with Particular Emphasis on Cold Adaptation of an Isolate from a High-Altitude Cold Volcano Lake.</title>
        <authorList>
            <person name="Villalobos A.S."/>
            <person name="Wiese J."/>
            <person name="Imhoff J.F."/>
            <person name="Dorador C."/>
            <person name="Keller A."/>
            <person name="Hentschel U."/>
        </authorList>
    </citation>
    <scope>NUCLEOTIDE SEQUENCE [LARGE SCALE GENOMIC DNA]</scope>
    <source>
        <strain evidence="3 4">DB165</strain>
    </source>
</reference>
<dbReference type="RefSeq" id="WP_136642275.1">
    <property type="nucleotide sequence ID" value="NZ_QYRT01000018.1"/>
</dbReference>
<accession>A0A4T2C0F0</accession>
<dbReference type="EMBL" id="QYRT01000018">
    <property type="protein sequence ID" value="TIH35646.1"/>
    <property type="molecule type" value="Genomic_DNA"/>
</dbReference>
<keyword evidence="1" id="KW-0812">Transmembrane</keyword>
<organism evidence="3 4">
    <name type="scientific">Subtercola vilae</name>
    <dbReference type="NCBI Taxonomy" id="2056433"/>
    <lineage>
        <taxon>Bacteria</taxon>
        <taxon>Bacillati</taxon>
        <taxon>Actinomycetota</taxon>
        <taxon>Actinomycetes</taxon>
        <taxon>Micrococcales</taxon>
        <taxon>Microbacteriaceae</taxon>
        <taxon>Subtercola</taxon>
    </lineage>
</organism>
<feature type="transmembrane region" description="Helical" evidence="1">
    <location>
        <begin position="346"/>
        <end position="365"/>
    </location>
</feature>
<proteinExistence type="predicted"/>
<evidence type="ECO:0000313" key="4">
    <source>
        <dbReference type="Proteomes" id="UP000306192"/>
    </source>
</evidence>
<protein>
    <recommendedName>
        <fullName evidence="5">Glycosyltransferase RgtA/B/C/D-like domain-containing protein</fullName>
    </recommendedName>
</protein>
<feature type="transmembrane region" description="Helical" evidence="1">
    <location>
        <begin position="142"/>
        <end position="159"/>
    </location>
</feature>
<feature type="transmembrane region" description="Helical" evidence="1">
    <location>
        <begin position="233"/>
        <end position="253"/>
    </location>
</feature>
<keyword evidence="1" id="KW-0472">Membrane</keyword>
<feature type="chain" id="PRO_5020366263" description="Glycosyltransferase RgtA/B/C/D-like domain-containing protein" evidence="2">
    <location>
        <begin position="21"/>
        <end position="488"/>
    </location>
</feature>
<feature type="transmembrane region" description="Helical" evidence="1">
    <location>
        <begin position="273"/>
        <end position="306"/>
    </location>
</feature>
<feature type="transmembrane region" description="Helical" evidence="1">
    <location>
        <begin position="106"/>
        <end position="130"/>
    </location>
</feature>
<dbReference type="Proteomes" id="UP000306192">
    <property type="component" value="Unassembled WGS sequence"/>
</dbReference>
<feature type="transmembrane region" description="Helical" evidence="1">
    <location>
        <begin position="193"/>
        <end position="221"/>
    </location>
</feature>
<feature type="transmembrane region" description="Helical" evidence="1">
    <location>
        <begin position="411"/>
        <end position="429"/>
    </location>
</feature>
<keyword evidence="2" id="KW-0732">Signal</keyword>
<name>A0A4T2C0F0_9MICO</name>
<sequence length="488" mass="52064">MRRTRLTPFLLFAVVFVVQSVSPTPQTGDSRLSAIAAWQLFTHGNLHLEGYPLVTGLAYQGDLLPVGGHLVPFFPWPPMLLALPGDLIAAALGHPPTGLSIASPSLVGFIEVPTASLLVALTTLVLWRVVLNLPYAWATRRTALIAALTFAFGTIAWSVGSRALWQQTVSMLLLALSLLVLQRLQRAGSRAPAWAALLGVVLVAAVAARPTNLIFAALVGLWMLVTQRPRTPFVLLGALVAATPFVLFSLNQYGTLVPPYYYVPTRLTDPPVYGFFESFALILVSPSRGLLFFVPVVLLAGLGVWLRIRSRQFTGLDAVLVVAIGAQVVLIAFYGSTGGFTYGPRLLMDVVPFIVYLALPAIGLLGRRAAPGGGSDATGAAGRDALVEPAAGPEPSSQKALTSRAPERRLVARRVLAGVVVLVLAWGLFVNATGGLMRAADCWNVTPALVDAQPERVWDWSDPQFLRPYRDLASGVALRQVVAGSCTA</sequence>
<keyword evidence="4" id="KW-1185">Reference proteome</keyword>
<evidence type="ECO:0000256" key="1">
    <source>
        <dbReference type="SAM" id="Phobius"/>
    </source>
</evidence>
<dbReference type="OrthoDB" id="316175at2"/>
<feature type="transmembrane region" description="Helical" evidence="1">
    <location>
        <begin position="313"/>
        <end position="334"/>
    </location>
</feature>
<dbReference type="AlphaFoldDB" id="A0A4T2C0F0"/>
<feature type="signal peptide" evidence="2">
    <location>
        <begin position="1"/>
        <end position="20"/>
    </location>
</feature>